<comment type="caution">
    <text evidence="3">The sequence shown here is derived from an EMBL/GenBank/DDBJ whole genome shotgun (WGS) entry which is preliminary data.</text>
</comment>
<evidence type="ECO:0000313" key="4">
    <source>
        <dbReference type="Proteomes" id="UP000516437"/>
    </source>
</evidence>
<dbReference type="Pfam" id="PF05773">
    <property type="entry name" value="RWD"/>
    <property type="match status" value="1"/>
</dbReference>
<gene>
    <name evidence="3" type="ORF">CJ030_MR4G026972</name>
</gene>
<proteinExistence type="predicted"/>
<dbReference type="SUPFAM" id="SSF54495">
    <property type="entry name" value="UBC-like"/>
    <property type="match status" value="1"/>
</dbReference>
<feature type="region of interest" description="Disordered" evidence="1">
    <location>
        <begin position="1"/>
        <end position="28"/>
    </location>
</feature>
<evidence type="ECO:0000259" key="2">
    <source>
        <dbReference type="PROSITE" id="PS50908"/>
    </source>
</evidence>
<dbReference type="CDD" id="cd23820">
    <property type="entry name" value="RWD_RNF14"/>
    <property type="match status" value="1"/>
</dbReference>
<dbReference type="InterPro" id="IPR016135">
    <property type="entry name" value="UBQ-conjugating_enzyme/RWD"/>
</dbReference>
<reference evidence="3 4" key="1">
    <citation type="journal article" date="2019" name="Plant Biotechnol. J.">
        <title>The red bayberry genome and genetic basis of sex determination.</title>
        <authorList>
            <person name="Jia H.M."/>
            <person name="Jia H.J."/>
            <person name="Cai Q.L."/>
            <person name="Wang Y."/>
            <person name="Zhao H.B."/>
            <person name="Yang W.F."/>
            <person name="Wang G.Y."/>
            <person name="Li Y.H."/>
            <person name="Zhan D.L."/>
            <person name="Shen Y.T."/>
            <person name="Niu Q.F."/>
            <person name="Chang L."/>
            <person name="Qiu J."/>
            <person name="Zhao L."/>
            <person name="Xie H.B."/>
            <person name="Fu W.Y."/>
            <person name="Jin J."/>
            <person name="Li X.W."/>
            <person name="Jiao Y."/>
            <person name="Zhou C.C."/>
            <person name="Tu T."/>
            <person name="Chai C.Y."/>
            <person name="Gao J.L."/>
            <person name="Fan L.J."/>
            <person name="van de Weg E."/>
            <person name="Wang J.Y."/>
            <person name="Gao Z.S."/>
        </authorList>
    </citation>
    <scope>NUCLEOTIDE SEQUENCE [LARGE SCALE GENOMIC DNA]</scope>
    <source>
        <tissue evidence="3">Leaves</tissue>
    </source>
</reference>
<protein>
    <submittedName>
        <fullName evidence="3">E3 ubiquitin-protein ligase RNF14</fullName>
    </submittedName>
</protein>
<organism evidence="3 4">
    <name type="scientific">Morella rubra</name>
    <name type="common">Chinese bayberry</name>
    <dbReference type="NCBI Taxonomy" id="262757"/>
    <lineage>
        <taxon>Eukaryota</taxon>
        <taxon>Viridiplantae</taxon>
        <taxon>Streptophyta</taxon>
        <taxon>Embryophyta</taxon>
        <taxon>Tracheophyta</taxon>
        <taxon>Spermatophyta</taxon>
        <taxon>Magnoliopsida</taxon>
        <taxon>eudicotyledons</taxon>
        <taxon>Gunneridae</taxon>
        <taxon>Pentapetalae</taxon>
        <taxon>rosids</taxon>
        <taxon>fabids</taxon>
        <taxon>Fagales</taxon>
        <taxon>Myricaceae</taxon>
        <taxon>Morella</taxon>
    </lineage>
</organism>
<dbReference type="EMBL" id="RXIC02000022">
    <property type="protein sequence ID" value="KAB1216082.1"/>
    <property type="molecule type" value="Genomic_DNA"/>
</dbReference>
<dbReference type="InterPro" id="IPR006575">
    <property type="entry name" value="RWD_dom"/>
</dbReference>
<dbReference type="SMART" id="SM00591">
    <property type="entry name" value="RWD"/>
    <property type="match status" value="1"/>
</dbReference>
<evidence type="ECO:0000313" key="3">
    <source>
        <dbReference type="EMBL" id="KAB1216082.1"/>
    </source>
</evidence>
<accession>A0A6A1VSY1</accession>
<sequence length="272" mass="31216">MEEKGKKEEAEGKRKCEGETIEVSESSDGVDEVLSRLEELQLGVEEPELSEQQLRINDQLQEDESLAMESIYGDNFFILERHRGLRSFQIHIYLEAPSEIAMTAKLNSTGDLGAKIDSSDDFSYHFKVQYLPPIWLTCLLPKSYPSHIPPYFTLSVQWLSSTNISNLCSKLDSIWREQPGQEVIYQWVEWLHSCSLSLLGYDEDIMLGPYGKRHEGDRRALSGISSPDVDIPLLKVYNDERLHENFLKNLHECCICFCEYAGNDQCLVAKFH</sequence>
<evidence type="ECO:0000256" key="1">
    <source>
        <dbReference type="SAM" id="MobiDB-lite"/>
    </source>
</evidence>
<dbReference type="Gene3D" id="3.10.110.10">
    <property type="entry name" value="Ubiquitin Conjugating Enzyme"/>
    <property type="match status" value="1"/>
</dbReference>
<feature type="domain" description="RWD" evidence="2">
    <location>
        <begin position="63"/>
        <end position="198"/>
    </location>
</feature>
<feature type="compositionally biased region" description="Basic and acidic residues" evidence="1">
    <location>
        <begin position="1"/>
        <end position="18"/>
    </location>
</feature>
<dbReference type="OrthoDB" id="1431934at2759"/>
<keyword evidence="4" id="KW-1185">Reference proteome</keyword>
<dbReference type="PROSITE" id="PS50908">
    <property type="entry name" value="RWD"/>
    <property type="match status" value="1"/>
</dbReference>
<dbReference type="AlphaFoldDB" id="A0A6A1VSY1"/>
<name>A0A6A1VSY1_9ROSI</name>
<dbReference type="Proteomes" id="UP000516437">
    <property type="component" value="Chromosome 4"/>
</dbReference>